<dbReference type="EMBL" id="KQ999004">
    <property type="protein sequence ID" value="KZV42542.1"/>
    <property type="molecule type" value="Genomic_DNA"/>
</dbReference>
<accession>A0A2Z7C6U2</accession>
<proteinExistence type="predicted"/>
<sequence>MVQVRQLRDKRKVGAETEGLGGGGEHIWRILAFIEYLGKDTLRDLRRDLLHDPRRFCCSNKERRILIGFSKVRYYARAIFPN</sequence>
<reference evidence="1 2" key="1">
    <citation type="journal article" date="2015" name="Proc. Natl. Acad. Sci. U.S.A.">
        <title>The resurrection genome of Boea hygrometrica: A blueprint for survival of dehydration.</title>
        <authorList>
            <person name="Xiao L."/>
            <person name="Yang G."/>
            <person name="Zhang L."/>
            <person name="Yang X."/>
            <person name="Zhao S."/>
            <person name="Ji Z."/>
            <person name="Zhou Q."/>
            <person name="Hu M."/>
            <person name="Wang Y."/>
            <person name="Chen M."/>
            <person name="Xu Y."/>
            <person name="Jin H."/>
            <person name="Xiao X."/>
            <person name="Hu G."/>
            <person name="Bao F."/>
            <person name="Hu Y."/>
            <person name="Wan P."/>
            <person name="Li L."/>
            <person name="Deng X."/>
            <person name="Kuang T."/>
            <person name="Xiang C."/>
            <person name="Zhu J.K."/>
            <person name="Oliver M.J."/>
            <person name="He Y."/>
        </authorList>
    </citation>
    <scope>NUCLEOTIDE SEQUENCE [LARGE SCALE GENOMIC DNA]</scope>
    <source>
        <strain evidence="2">cv. XS01</strain>
    </source>
</reference>
<name>A0A2Z7C6U2_9LAMI</name>
<organism evidence="1 2">
    <name type="scientific">Dorcoceras hygrometricum</name>
    <dbReference type="NCBI Taxonomy" id="472368"/>
    <lineage>
        <taxon>Eukaryota</taxon>
        <taxon>Viridiplantae</taxon>
        <taxon>Streptophyta</taxon>
        <taxon>Embryophyta</taxon>
        <taxon>Tracheophyta</taxon>
        <taxon>Spermatophyta</taxon>
        <taxon>Magnoliopsida</taxon>
        <taxon>eudicotyledons</taxon>
        <taxon>Gunneridae</taxon>
        <taxon>Pentapetalae</taxon>
        <taxon>asterids</taxon>
        <taxon>lamiids</taxon>
        <taxon>Lamiales</taxon>
        <taxon>Gesneriaceae</taxon>
        <taxon>Didymocarpoideae</taxon>
        <taxon>Trichosporeae</taxon>
        <taxon>Loxocarpinae</taxon>
        <taxon>Dorcoceras</taxon>
    </lineage>
</organism>
<protein>
    <submittedName>
        <fullName evidence="1">Uncharacterized protein</fullName>
    </submittedName>
</protein>
<evidence type="ECO:0000313" key="1">
    <source>
        <dbReference type="EMBL" id="KZV42542.1"/>
    </source>
</evidence>
<evidence type="ECO:0000313" key="2">
    <source>
        <dbReference type="Proteomes" id="UP000250235"/>
    </source>
</evidence>
<dbReference type="AlphaFoldDB" id="A0A2Z7C6U2"/>
<keyword evidence="2" id="KW-1185">Reference proteome</keyword>
<dbReference type="Proteomes" id="UP000250235">
    <property type="component" value="Unassembled WGS sequence"/>
</dbReference>
<gene>
    <name evidence="1" type="ORF">F511_33201</name>
</gene>